<proteinExistence type="predicted"/>
<dbReference type="Gene3D" id="3.60.10.10">
    <property type="entry name" value="Endonuclease/exonuclease/phosphatase"/>
    <property type="match status" value="1"/>
</dbReference>
<sequence length="119" mass="13911">MSKLCRGWQFSSNHASDEDGRIIVVWKDDVRVRLMQQSRQTLTCEVTLPNTAPFIYTAVYTSNFRAERIDLWVELIDICQTYQLHSQPWILGGDFNEILHHPEHSLLEVSTTTPQMQEF</sequence>
<dbReference type="InterPro" id="IPR036691">
    <property type="entry name" value="Endo/exonu/phosph_ase_sf"/>
</dbReference>
<dbReference type="SUPFAM" id="SSF56219">
    <property type="entry name" value="DNase I-like"/>
    <property type="match status" value="1"/>
</dbReference>
<dbReference type="EMBL" id="LR031875">
    <property type="protein sequence ID" value="VDD31346.1"/>
    <property type="molecule type" value="Genomic_DNA"/>
</dbReference>
<dbReference type="Pfam" id="PF03372">
    <property type="entry name" value="Exo_endo_phos"/>
    <property type="match status" value="1"/>
</dbReference>
<accession>A0A3P6DZN3</accession>
<feature type="domain" description="Endonuclease/exonuclease/phosphatase" evidence="1">
    <location>
        <begin position="14"/>
        <end position="107"/>
    </location>
</feature>
<dbReference type="GO" id="GO:0003824">
    <property type="term" value="F:catalytic activity"/>
    <property type="evidence" value="ECO:0007669"/>
    <property type="project" value="InterPro"/>
</dbReference>
<dbReference type="AlphaFoldDB" id="A0A3P6DZN3"/>
<dbReference type="InterPro" id="IPR005135">
    <property type="entry name" value="Endo/exonuclease/phosphatase"/>
</dbReference>
<reference evidence="2" key="1">
    <citation type="submission" date="2018-11" db="EMBL/GenBank/DDBJ databases">
        <authorList>
            <consortium name="Genoscope - CEA"/>
            <person name="William W."/>
        </authorList>
    </citation>
    <scope>NUCLEOTIDE SEQUENCE</scope>
</reference>
<protein>
    <recommendedName>
        <fullName evidence="1">Endonuclease/exonuclease/phosphatase domain-containing protein</fullName>
    </recommendedName>
</protein>
<evidence type="ECO:0000259" key="1">
    <source>
        <dbReference type="Pfam" id="PF03372"/>
    </source>
</evidence>
<gene>
    <name evidence="2" type="ORF">BOLC9T56669H</name>
</gene>
<name>A0A3P6DZN3_BRAOL</name>
<evidence type="ECO:0000313" key="2">
    <source>
        <dbReference type="EMBL" id="VDD31346.1"/>
    </source>
</evidence>
<organism evidence="2">
    <name type="scientific">Brassica oleracea</name>
    <name type="common">Wild cabbage</name>
    <dbReference type="NCBI Taxonomy" id="3712"/>
    <lineage>
        <taxon>Eukaryota</taxon>
        <taxon>Viridiplantae</taxon>
        <taxon>Streptophyta</taxon>
        <taxon>Embryophyta</taxon>
        <taxon>Tracheophyta</taxon>
        <taxon>Spermatophyta</taxon>
        <taxon>Magnoliopsida</taxon>
        <taxon>eudicotyledons</taxon>
        <taxon>Gunneridae</taxon>
        <taxon>Pentapetalae</taxon>
        <taxon>rosids</taxon>
        <taxon>malvids</taxon>
        <taxon>Brassicales</taxon>
        <taxon>Brassicaceae</taxon>
        <taxon>Brassiceae</taxon>
        <taxon>Brassica</taxon>
    </lineage>
</organism>